<dbReference type="EMBL" id="MWQN01000003">
    <property type="protein sequence ID" value="OPC77738.1"/>
    <property type="molecule type" value="Genomic_DNA"/>
</dbReference>
<dbReference type="AlphaFoldDB" id="A0A1T3NM14"/>
<dbReference type="RefSeq" id="WP_078980830.1">
    <property type="nucleotide sequence ID" value="NZ_MWQN01000003.1"/>
</dbReference>
<evidence type="ECO:0000313" key="2">
    <source>
        <dbReference type="Proteomes" id="UP000190037"/>
    </source>
</evidence>
<reference evidence="1 2" key="1">
    <citation type="submission" date="2017-03" db="EMBL/GenBank/DDBJ databases">
        <title>Draft genome sequence of Streptomyces scabrisporus NF3, endophyte isolated from Amphipterygium adstringens.</title>
        <authorList>
            <person name="Vazquez M."/>
            <person name="Ceapa C.D."/>
            <person name="Rodriguez Luna D."/>
            <person name="Sanchez Esquivel S."/>
        </authorList>
    </citation>
    <scope>NUCLEOTIDE SEQUENCE [LARGE SCALE GENOMIC DNA]</scope>
    <source>
        <strain evidence="1 2">NF3</strain>
    </source>
</reference>
<comment type="caution">
    <text evidence="1">The sequence shown here is derived from an EMBL/GenBank/DDBJ whole genome shotgun (WGS) entry which is preliminary data.</text>
</comment>
<gene>
    <name evidence="1" type="ORF">B4N89_36210</name>
</gene>
<dbReference type="OrthoDB" id="3540270at2"/>
<proteinExistence type="predicted"/>
<dbReference type="Proteomes" id="UP000190037">
    <property type="component" value="Unassembled WGS sequence"/>
</dbReference>
<evidence type="ECO:0000313" key="1">
    <source>
        <dbReference type="EMBL" id="OPC77738.1"/>
    </source>
</evidence>
<organism evidence="1 2">
    <name type="scientific">Embleya scabrispora</name>
    <dbReference type="NCBI Taxonomy" id="159449"/>
    <lineage>
        <taxon>Bacteria</taxon>
        <taxon>Bacillati</taxon>
        <taxon>Actinomycetota</taxon>
        <taxon>Actinomycetes</taxon>
        <taxon>Kitasatosporales</taxon>
        <taxon>Streptomycetaceae</taxon>
        <taxon>Embleya</taxon>
    </lineage>
</organism>
<name>A0A1T3NM14_9ACTN</name>
<accession>A0A1T3NM14</accession>
<sequence length="104" mass="11144">MSETTKRPVLRAAGSHLYPGALVRLHTSGTTGPLRAGRAPGDLVFADGSRTTAQVLIDSDERTTLWVAEYTTTRGTTISERVWSTHPSPDGSGDVILRIGTRLP</sequence>
<protein>
    <submittedName>
        <fullName evidence="1">Uncharacterized protein</fullName>
    </submittedName>
</protein>
<keyword evidence="2" id="KW-1185">Reference proteome</keyword>